<evidence type="ECO:0000256" key="7">
    <source>
        <dbReference type="RuleBase" id="RU004057"/>
    </source>
</evidence>
<evidence type="ECO:0000259" key="10">
    <source>
        <dbReference type="Pfam" id="PF20560"/>
    </source>
</evidence>
<evidence type="ECO:0000313" key="11">
    <source>
        <dbReference type="EMBL" id="KXG44071.1"/>
    </source>
</evidence>
<dbReference type="Pfam" id="PF20560">
    <property type="entry name" value="MotA_N"/>
    <property type="match status" value="1"/>
</dbReference>
<evidence type="ECO:0000256" key="8">
    <source>
        <dbReference type="SAM" id="Phobius"/>
    </source>
</evidence>
<dbReference type="InterPro" id="IPR047055">
    <property type="entry name" value="MotA-like"/>
</dbReference>
<keyword evidence="4" id="KW-0283">Flagellar rotation</keyword>
<keyword evidence="3 8" id="KW-0812">Transmembrane</keyword>
<keyword evidence="11" id="KW-0969">Cilium</keyword>
<dbReference type="GO" id="GO:0071978">
    <property type="term" value="P:bacterial-type flagellum-dependent swarming motility"/>
    <property type="evidence" value="ECO:0007669"/>
    <property type="project" value="InterPro"/>
</dbReference>
<feature type="domain" description="MotA/TolQ/ExbB proton channel" evidence="9">
    <location>
        <begin position="106"/>
        <end position="218"/>
    </location>
</feature>
<feature type="transmembrane region" description="Helical" evidence="8">
    <location>
        <begin position="183"/>
        <end position="204"/>
    </location>
</feature>
<proteinExistence type="inferred from homology"/>
<keyword evidence="11" id="KW-0282">Flagellum</keyword>
<comment type="subcellular location">
    <subcellularLocation>
        <location evidence="1">Cell membrane</location>
        <topology evidence="1">Multi-pass membrane protein</topology>
    </subcellularLocation>
    <subcellularLocation>
        <location evidence="7">Membrane</location>
        <topology evidence="7">Multi-pass membrane protein</topology>
    </subcellularLocation>
</comment>
<keyword evidence="11" id="KW-0966">Cell projection</keyword>
<gene>
    <name evidence="11" type="ORF">U473_08670</name>
</gene>
<dbReference type="InterPro" id="IPR002898">
    <property type="entry name" value="MotA_ExbB_proton_chnl"/>
</dbReference>
<dbReference type="STRING" id="1413211.U473_08670"/>
<dbReference type="PANTHER" id="PTHR30433:SF3">
    <property type="entry name" value="MOTILITY PROTEIN A"/>
    <property type="match status" value="1"/>
</dbReference>
<dbReference type="GO" id="GO:0015031">
    <property type="term" value="P:protein transport"/>
    <property type="evidence" value="ECO:0007669"/>
    <property type="project" value="UniProtKB-KW"/>
</dbReference>
<dbReference type="OrthoDB" id="9806929at2"/>
<dbReference type="InterPro" id="IPR046786">
    <property type="entry name" value="MotA_N"/>
</dbReference>
<dbReference type="PANTHER" id="PTHR30433">
    <property type="entry name" value="CHEMOTAXIS PROTEIN MOTA"/>
    <property type="match status" value="1"/>
</dbReference>
<evidence type="ECO:0000256" key="1">
    <source>
        <dbReference type="ARBA" id="ARBA00004651"/>
    </source>
</evidence>
<reference evidence="11 12" key="1">
    <citation type="submission" date="2016-02" db="EMBL/GenBank/DDBJ databases">
        <title>Draft Genome for Tepidibacillus decaturensis nov. sp. Strain Z9, an Anaerobic, Moderately Thermophilic and Heterotrophic Bacterium from Deep Subsurface of the Illinois Basin, USA.</title>
        <authorList>
            <person name="Dong Y."/>
            <person name="Chang J.Y."/>
            <person name="Sanford R."/>
            <person name="Fouke B.W."/>
        </authorList>
    </citation>
    <scope>NUCLEOTIDE SEQUENCE [LARGE SCALE GENOMIC DNA]</scope>
    <source>
        <strain evidence="11 12">Z9</strain>
    </source>
</reference>
<evidence type="ECO:0000259" key="9">
    <source>
        <dbReference type="Pfam" id="PF01618"/>
    </source>
</evidence>
<evidence type="ECO:0000256" key="5">
    <source>
        <dbReference type="ARBA" id="ARBA00022989"/>
    </source>
</evidence>
<accession>A0A135L553</accession>
<dbReference type="RefSeq" id="WP_068725348.1">
    <property type="nucleotide sequence ID" value="NZ_LSKU01000001.1"/>
</dbReference>
<keyword evidence="5 8" id="KW-1133">Transmembrane helix</keyword>
<dbReference type="Pfam" id="PF01618">
    <property type="entry name" value="MotA_ExbB"/>
    <property type="match status" value="1"/>
</dbReference>
<evidence type="ECO:0000313" key="12">
    <source>
        <dbReference type="Proteomes" id="UP000070352"/>
    </source>
</evidence>
<feature type="transmembrane region" description="Helical" evidence="8">
    <location>
        <begin position="29"/>
        <end position="51"/>
    </location>
</feature>
<evidence type="ECO:0000256" key="2">
    <source>
        <dbReference type="ARBA" id="ARBA00022475"/>
    </source>
</evidence>
<keyword evidence="2" id="KW-1003">Cell membrane</keyword>
<evidence type="ECO:0000256" key="4">
    <source>
        <dbReference type="ARBA" id="ARBA00022779"/>
    </source>
</evidence>
<dbReference type="EMBL" id="LSKU01000001">
    <property type="protein sequence ID" value="KXG44071.1"/>
    <property type="molecule type" value="Genomic_DNA"/>
</dbReference>
<comment type="caution">
    <text evidence="11">The sequence shown here is derived from an EMBL/GenBank/DDBJ whole genome shotgun (WGS) entry which is preliminary data.</text>
</comment>
<name>A0A135L553_9BACI</name>
<organism evidence="11 12">
    <name type="scientific">Tepidibacillus decaturensis</name>
    <dbReference type="NCBI Taxonomy" id="1413211"/>
    <lineage>
        <taxon>Bacteria</taxon>
        <taxon>Bacillati</taxon>
        <taxon>Bacillota</taxon>
        <taxon>Bacilli</taxon>
        <taxon>Bacillales</taxon>
        <taxon>Bacillaceae</taxon>
        <taxon>Tepidibacillus</taxon>
    </lineage>
</organism>
<evidence type="ECO:0000256" key="3">
    <source>
        <dbReference type="ARBA" id="ARBA00022692"/>
    </source>
</evidence>
<keyword evidence="7" id="KW-0653">Protein transport</keyword>
<comment type="similarity">
    <text evidence="7">Belongs to the exbB/tolQ family.</text>
</comment>
<feature type="domain" description="Motility protein A N-terminal" evidence="10">
    <location>
        <begin position="6"/>
        <end position="82"/>
    </location>
</feature>
<sequence>MDLSTIIGLILGFAGLIGGFILEGGHFTSLLQITAFMIVFGGTFGAVIVSFPMSQLKTVPKLLNIAFTERKLHVHESIRQLVDFSSLARREGILALEQRYEDLKGNPFLSEGLMMVVDGVDPQLIREILEIEISNIEARHEKGIKIFESAGGFAPTMGIIGTVMGLVHVLGNLSNPDELGPSIAVAFIATLYGVGSANVIYLPIAAKLKARSQMEVLIKEIEVEGILSIQAGENPQMLKKKLLAFLPPAERIDNEENPIGDNNE</sequence>
<dbReference type="NCBIfam" id="NF006583">
    <property type="entry name" value="PRK09109.1"/>
    <property type="match status" value="1"/>
</dbReference>
<keyword evidence="7" id="KW-0813">Transport</keyword>
<dbReference type="AlphaFoldDB" id="A0A135L553"/>
<feature type="transmembrane region" description="Helical" evidence="8">
    <location>
        <begin position="152"/>
        <end position="171"/>
    </location>
</feature>
<dbReference type="GO" id="GO:0005886">
    <property type="term" value="C:plasma membrane"/>
    <property type="evidence" value="ECO:0007669"/>
    <property type="project" value="UniProtKB-SubCell"/>
</dbReference>
<keyword evidence="6 8" id="KW-0472">Membrane</keyword>
<protein>
    <submittedName>
        <fullName evidence="11">Flagellar motor protein MotA</fullName>
    </submittedName>
</protein>
<dbReference type="Proteomes" id="UP000070352">
    <property type="component" value="Unassembled WGS sequence"/>
</dbReference>
<dbReference type="GO" id="GO:0006935">
    <property type="term" value="P:chemotaxis"/>
    <property type="evidence" value="ECO:0007669"/>
    <property type="project" value="InterPro"/>
</dbReference>
<keyword evidence="12" id="KW-1185">Reference proteome</keyword>
<evidence type="ECO:0000256" key="6">
    <source>
        <dbReference type="ARBA" id="ARBA00023136"/>
    </source>
</evidence>